<sequence>MSSVSTPTGESVPLVTPPPSVANKPEMEEGAAPAVTAVEPTSVANSSGNARIVEKVETATMTDMLPMEKEESESAALSGKPANVAGTDVEEAKKCTEKPQQPQPSAEVKCSAPITIAEKSETIIKETIQEALEALELDDTVDAEEPDTLSPLMTDNHTFLQHQELLREDPAPQHHYHHHHHHHGHDEIHDYDLDDDEEEDDELYLEENDHMGQAPPSVKMSHSDTKDSISSIDSDVSLSFDRRNSTESQNPPEDAGAGSSDDAAKDSGCDVAKKLDENAPNEDEAFEVPDDEMCEKIIEQVEFYFSNENILKDAFLLKHVRRNKEGFVSLKLVSSFKRVRQLTKDWRVVGDAIKRKSVKIELNDLGTKIRRLEALPVYDETTPSRTVVATGLPYDKYTVEKVSELFSKCGEISLIRVLRPGGPIPADVRQFINKHPELQQNECALIEFTESSSARRAQNMDEFIVLELVAPKKKTGKKANVTKFVENYKYVAGHDIERSRGGETFDRYKMRRGSGGFYPKSEMQQIYQQMVSQPPPPMHHEQPPMPPQMIPLQPQQQMPQQPMFMPQSPQQRKYSYGNENFDYFNRRPSGFTMGGNDPSRKYSSCSEGYSSCGEMSRRTSQCSSMADSMSRRTSNCSEVPSRRSSNCSDFCSCSRRMSQCSDVYRRISQCSDHSNRKFSVGSNFERKFTNSPEMGMPPQRRISMESNFERKFSNGPMNYESPNISPRKYSNGFDPLRKLSSSSEYYNGRRISTDSGYDRRISIDSEYSVGGPRSRSNSAVQMQCQQHGQNTETVVRTPIGPDGSRGFGSRTRRVGQIVPPAQ</sequence>
<evidence type="ECO:0000256" key="3">
    <source>
        <dbReference type="ARBA" id="ARBA00023242"/>
    </source>
</evidence>
<keyword evidence="2 4" id="KW-0694">RNA-binding</keyword>
<protein>
    <submittedName>
        <fullName evidence="9">Uncharacterized protein</fullName>
    </submittedName>
</protein>
<feature type="domain" description="SUZ-C" evidence="8">
    <location>
        <begin position="765"/>
        <end position="811"/>
    </location>
</feature>
<feature type="region of interest" description="Disordered" evidence="5">
    <location>
        <begin position="68"/>
        <end position="109"/>
    </location>
</feature>
<feature type="compositionally biased region" description="Low complexity" evidence="5">
    <location>
        <begin position="228"/>
        <end position="239"/>
    </location>
</feature>
<organism evidence="9 10">
    <name type="scientific">Aedes albopictus</name>
    <name type="common">Asian tiger mosquito</name>
    <name type="synonym">Stegomyia albopicta</name>
    <dbReference type="NCBI Taxonomy" id="7160"/>
    <lineage>
        <taxon>Eukaryota</taxon>
        <taxon>Metazoa</taxon>
        <taxon>Ecdysozoa</taxon>
        <taxon>Arthropoda</taxon>
        <taxon>Hexapoda</taxon>
        <taxon>Insecta</taxon>
        <taxon>Pterygota</taxon>
        <taxon>Neoptera</taxon>
        <taxon>Endopterygota</taxon>
        <taxon>Diptera</taxon>
        <taxon>Nematocera</taxon>
        <taxon>Culicoidea</taxon>
        <taxon>Culicidae</taxon>
        <taxon>Culicinae</taxon>
        <taxon>Aedini</taxon>
        <taxon>Aedes</taxon>
        <taxon>Stegomyia</taxon>
    </lineage>
</organism>
<dbReference type="PRINTS" id="PR00302">
    <property type="entry name" value="LUPUSLA"/>
</dbReference>
<dbReference type="SMART" id="SM00715">
    <property type="entry name" value="LA"/>
    <property type="match status" value="1"/>
</dbReference>
<dbReference type="InterPro" id="IPR002344">
    <property type="entry name" value="Lupus_La"/>
</dbReference>
<evidence type="ECO:0000313" key="9">
    <source>
        <dbReference type="EnsemblMetazoa" id="AALFPA23_001159.P938"/>
    </source>
</evidence>
<feature type="domain" description="RRM" evidence="6">
    <location>
        <begin position="385"/>
        <end position="486"/>
    </location>
</feature>
<dbReference type="InterPro" id="IPR012677">
    <property type="entry name" value="Nucleotide-bd_a/b_plait_sf"/>
</dbReference>
<feature type="region of interest" description="Disordered" evidence="5">
    <location>
        <begin position="1"/>
        <end position="51"/>
    </location>
</feature>
<dbReference type="PROSITE" id="PS50961">
    <property type="entry name" value="HTH_LA"/>
    <property type="match status" value="1"/>
</dbReference>
<feature type="domain" description="HTH La-type RNA-binding" evidence="7">
    <location>
        <begin position="287"/>
        <end position="379"/>
    </location>
</feature>
<evidence type="ECO:0000259" key="7">
    <source>
        <dbReference type="PROSITE" id="PS50961"/>
    </source>
</evidence>
<dbReference type="PROSITE" id="PS50102">
    <property type="entry name" value="RRM"/>
    <property type="match status" value="1"/>
</dbReference>
<dbReference type="InterPro" id="IPR006630">
    <property type="entry name" value="La_HTH"/>
</dbReference>
<dbReference type="RefSeq" id="XP_019527512.3">
    <property type="nucleotide sequence ID" value="XM_019671967.3"/>
</dbReference>
<evidence type="ECO:0000256" key="5">
    <source>
        <dbReference type="SAM" id="MobiDB-lite"/>
    </source>
</evidence>
<evidence type="ECO:0000256" key="2">
    <source>
        <dbReference type="ARBA" id="ARBA00022884"/>
    </source>
</evidence>
<evidence type="ECO:0000256" key="4">
    <source>
        <dbReference type="PROSITE-ProRule" id="PRU00332"/>
    </source>
</evidence>
<dbReference type="Gene3D" id="1.10.10.10">
    <property type="entry name" value="Winged helix-like DNA-binding domain superfamily/Winged helix DNA-binding domain"/>
    <property type="match status" value="1"/>
</dbReference>
<dbReference type="InterPro" id="IPR036390">
    <property type="entry name" value="WH_DNA-bd_sf"/>
</dbReference>
<dbReference type="EnsemblMetazoa" id="AALFPA23_001159.R938">
    <property type="protein sequence ID" value="AALFPA23_001159.P938"/>
    <property type="gene ID" value="AALFPA23_001159"/>
</dbReference>
<feature type="compositionally biased region" description="Acidic residues" evidence="5">
    <location>
        <begin position="192"/>
        <end position="206"/>
    </location>
</feature>
<dbReference type="SUPFAM" id="SSF54928">
    <property type="entry name" value="RNA-binding domain, RBD"/>
    <property type="match status" value="1"/>
</dbReference>
<feature type="compositionally biased region" description="Basic residues" evidence="5">
    <location>
        <begin position="174"/>
        <end position="183"/>
    </location>
</feature>
<dbReference type="InterPro" id="IPR024642">
    <property type="entry name" value="SUZ-C"/>
</dbReference>
<keyword evidence="10" id="KW-1185">Reference proteome</keyword>
<evidence type="ECO:0000256" key="1">
    <source>
        <dbReference type="ARBA" id="ARBA00004123"/>
    </source>
</evidence>
<feature type="compositionally biased region" description="Polar residues" evidence="5">
    <location>
        <begin position="785"/>
        <end position="794"/>
    </location>
</feature>
<dbReference type="PANTHER" id="PTHR22792">
    <property type="entry name" value="LUPUS LA PROTEIN-RELATED"/>
    <property type="match status" value="1"/>
</dbReference>
<dbReference type="InterPro" id="IPR036388">
    <property type="entry name" value="WH-like_DNA-bd_sf"/>
</dbReference>
<dbReference type="CDD" id="cd08033">
    <property type="entry name" value="LARP_6"/>
    <property type="match status" value="1"/>
</dbReference>
<proteinExistence type="predicted"/>
<evidence type="ECO:0000259" key="6">
    <source>
        <dbReference type="PROSITE" id="PS50102"/>
    </source>
</evidence>
<dbReference type="PROSITE" id="PS51938">
    <property type="entry name" value="SUZ_C"/>
    <property type="match status" value="1"/>
</dbReference>
<comment type="subcellular location">
    <subcellularLocation>
        <location evidence="1">Nucleus</location>
    </subcellularLocation>
</comment>
<dbReference type="InterPro" id="IPR035979">
    <property type="entry name" value="RBD_domain_sf"/>
</dbReference>
<dbReference type="Proteomes" id="UP000069940">
    <property type="component" value="Unassembled WGS sequence"/>
</dbReference>
<dbReference type="GeneID" id="109399518"/>
<keyword evidence="3" id="KW-0539">Nucleus</keyword>
<dbReference type="Pfam" id="PF05383">
    <property type="entry name" value="La"/>
    <property type="match status" value="1"/>
</dbReference>
<dbReference type="InterPro" id="IPR000504">
    <property type="entry name" value="RRM_dom"/>
</dbReference>
<feature type="region of interest" description="Disordered" evidence="5">
    <location>
        <begin position="172"/>
        <end position="267"/>
    </location>
</feature>
<feature type="region of interest" description="Disordered" evidence="5">
    <location>
        <begin position="785"/>
        <end position="822"/>
    </location>
</feature>
<dbReference type="SUPFAM" id="SSF46785">
    <property type="entry name" value="Winged helix' DNA-binding domain"/>
    <property type="match status" value="1"/>
</dbReference>
<evidence type="ECO:0000259" key="8">
    <source>
        <dbReference type="PROSITE" id="PS51938"/>
    </source>
</evidence>
<dbReference type="Pfam" id="PF12901">
    <property type="entry name" value="SUZ-C"/>
    <property type="match status" value="1"/>
</dbReference>
<reference evidence="10" key="1">
    <citation type="journal article" date="2015" name="Proc. Natl. Acad. Sci. U.S.A.">
        <title>Genome sequence of the Asian Tiger mosquito, Aedes albopictus, reveals insights into its biology, genetics, and evolution.</title>
        <authorList>
            <person name="Chen X.G."/>
            <person name="Jiang X."/>
            <person name="Gu J."/>
            <person name="Xu M."/>
            <person name="Wu Y."/>
            <person name="Deng Y."/>
            <person name="Zhang C."/>
            <person name="Bonizzoni M."/>
            <person name="Dermauw W."/>
            <person name="Vontas J."/>
            <person name="Armbruster P."/>
            <person name="Huang X."/>
            <person name="Yang Y."/>
            <person name="Zhang H."/>
            <person name="He W."/>
            <person name="Peng H."/>
            <person name="Liu Y."/>
            <person name="Wu K."/>
            <person name="Chen J."/>
            <person name="Lirakis M."/>
            <person name="Topalis P."/>
            <person name="Van Leeuwen T."/>
            <person name="Hall A.B."/>
            <person name="Jiang X."/>
            <person name="Thorpe C."/>
            <person name="Mueller R.L."/>
            <person name="Sun C."/>
            <person name="Waterhouse R.M."/>
            <person name="Yan G."/>
            <person name="Tu Z.J."/>
            <person name="Fang X."/>
            <person name="James A.A."/>
        </authorList>
    </citation>
    <scope>NUCLEOTIDE SEQUENCE [LARGE SCALE GENOMIC DNA]</scope>
    <source>
        <strain evidence="10">Foshan</strain>
    </source>
</reference>
<evidence type="ECO:0000313" key="10">
    <source>
        <dbReference type="Proteomes" id="UP000069940"/>
    </source>
</evidence>
<dbReference type="PANTHER" id="PTHR22792:SF140">
    <property type="entry name" value="ACHILLES, ISOFORM A"/>
    <property type="match status" value="1"/>
</dbReference>
<reference evidence="9" key="2">
    <citation type="submission" date="2025-05" db="UniProtKB">
        <authorList>
            <consortium name="EnsemblMetazoa"/>
        </authorList>
    </citation>
    <scope>IDENTIFICATION</scope>
    <source>
        <strain evidence="9">Foshan</strain>
    </source>
</reference>
<name>A0ABM1XMZ2_AEDAL</name>
<dbReference type="InterPro" id="IPR045180">
    <property type="entry name" value="La_dom_prot"/>
</dbReference>
<accession>A0ABM1XMZ2</accession>
<dbReference type="Gene3D" id="3.30.70.330">
    <property type="match status" value="1"/>
</dbReference>